<organism evidence="2 3">
    <name type="scientific">Litomosoides sigmodontis</name>
    <name type="common">Filarial nematode worm</name>
    <dbReference type="NCBI Taxonomy" id="42156"/>
    <lineage>
        <taxon>Eukaryota</taxon>
        <taxon>Metazoa</taxon>
        <taxon>Ecdysozoa</taxon>
        <taxon>Nematoda</taxon>
        <taxon>Chromadorea</taxon>
        <taxon>Rhabditida</taxon>
        <taxon>Spirurina</taxon>
        <taxon>Spiruromorpha</taxon>
        <taxon>Filarioidea</taxon>
        <taxon>Onchocercidae</taxon>
        <taxon>Litomosoides</taxon>
    </lineage>
</organism>
<dbReference type="EMBL" id="UYRX01000037">
    <property type="protein sequence ID" value="VDK70553.1"/>
    <property type="molecule type" value="Genomic_DNA"/>
</dbReference>
<accession>A0A3P6SLC7</accession>
<feature type="compositionally biased region" description="Acidic residues" evidence="1">
    <location>
        <begin position="65"/>
        <end position="100"/>
    </location>
</feature>
<proteinExistence type="predicted"/>
<evidence type="ECO:0000313" key="2">
    <source>
        <dbReference type="EMBL" id="VDK70553.1"/>
    </source>
</evidence>
<protein>
    <submittedName>
        <fullName evidence="2">Uncharacterized protein</fullName>
    </submittedName>
</protein>
<feature type="region of interest" description="Disordered" evidence="1">
    <location>
        <begin position="59"/>
        <end position="100"/>
    </location>
</feature>
<reference evidence="2 3" key="1">
    <citation type="submission" date="2018-08" db="EMBL/GenBank/DDBJ databases">
        <authorList>
            <person name="Laetsch R D."/>
            <person name="Stevens L."/>
            <person name="Kumar S."/>
            <person name="Blaxter L. M."/>
        </authorList>
    </citation>
    <scope>NUCLEOTIDE SEQUENCE [LARGE SCALE GENOMIC DNA]</scope>
</reference>
<sequence>MLGTVEELCSKCERDESGKEDGCISLVFRLKDHQTCPICPRRTTKESIIKRLFFTPSANVGSDVKDEDAAEVSNAETDEDANSTDNDDEELSEDGEGNGQ</sequence>
<name>A0A3P6SLC7_LITSI</name>
<keyword evidence="3" id="KW-1185">Reference proteome</keyword>
<evidence type="ECO:0000313" key="3">
    <source>
        <dbReference type="Proteomes" id="UP000277928"/>
    </source>
</evidence>
<dbReference type="Proteomes" id="UP000277928">
    <property type="component" value="Unassembled WGS sequence"/>
</dbReference>
<evidence type="ECO:0000256" key="1">
    <source>
        <dbReference type="SAM" id="MobiDB-lite"/>
    </source>
</evidence>
<dbReference type="AlphaFoldDB" id="A0A3P6SLC7"/>
<gene>
    <name evidence="2" type="ORF">NLS_LOCUS1145</name>
</gene>